<dbReference type="InterPro" id="IPR043519">
    <property type="entry name" value="NT_sf"/>
</dbReference>
<dbReference type="Proteomes" id="UP000014140">
    <property type="component" value="Unassembled WGS sequence"/>
</dbReference>
<dbReference type="PANTHER" id="PTHR41773">
    <property type="entry name" value="GTP PYROPHOSPHATASE-RELATED"/>
    <property type="match status" value="1"/>
</dbReference>
<dbReference type="PANTHER" id="PTHR41773:SF1">
    <property type="entry name" value="RELA_SPOT DOMAIN-CONTAINING PROTEIN"/>
    <property type="match status" value="1"/>
</dbReference>
<reference evidence="2 3" key="1">
    <citation type="submission" date="2013-04" db="EMBL/GenBank/DDBJ databases">
        <title>The Genome Sequence of Parabacteroides goldsteinii dnLKV18.</title>
        <authorList>
            <consortium name="The Broad Institute Genomics Platform"/>
            <consortium name="The Broad Institute Genome Sequencing Center for Infectious Disease"/>
            <person name="Earl A."/>
            <person name="Xavier R."/>
            <person name="Kuhn K."/>
            <person name="Stappenbeck T."/>
            <person name="Walker B."/>
            <person name="Young S."/>
            <person name="Zeng Q."/>
            <person name="Gargeya S."/>
            <person name="Fitzgerald M."/>
            <person name="Haas B."/>
            <person name="Abouelleil A."/>
            <person name="Allen A.W."/>
            <person name="Alvarado L."/>
            <person name="Arachchi H.M."/>
            <person name="Berlin A.M."/>
            <person name="Chapman S.B."/>
            <person name="Gainer-Dewar J."/>
            <person name="Goldberg J."/>
            <person name="Griggs A."/>
            <person name="Gujja S."/>
            <person name="Hansen M."/>
            <person name="Howarth C."/>
            <person name="Imamovic A."/>
            <person name="Ireland A."/>
            <person name="Larimer J."/>
            <person name="McCowan C."/>
            <person name="Murphy C."/>
            <person name="Pearson M."/>
            <person name="Poon T.W."/>
            <person name="Priest M."/>
            <person name="Roberts A."/>
            <person name="Saif S."/>
            <person name="Shea T."/>
            <person name="Sisk P."/>
            <person name="Sykes S."/>
            <person name="Wortman J."/>
            <person name="Nusbaum C."/>
            <person name="Birren B."/>
        </authorList>
    </citation>
    <scope>NUCLEOTIDE SEQUENCE [LARGE SCALE GENOMIC DNA]</scope>
    <source>
        <strain evidence="3">dnLKV18</strain>
    </source>
</reference>
<dbReference type="InterPro" id="IPR007685">
    <property type="entry name" value="RelA_SpoT"/>
</dbReference>
<dbReference type="AlphaFoldDB" id="S0GT39"/>
<evidence type="ECO:0000313" key="3">
    <source>
        <dbReference type="Proteomes" id="UP000014140"/>
    </source>
</evidence>
<dbReference type="CDD" id="cd05399">
    <property type="entry name" value="NT_Rel-Spo_like"/>
    <property type="match status" value="1"/>
</dbReference>
<accession>S0GT39</accession>
<name>S0GT39_9BACT</name>
<evidence type="ECO:0000259" key="1">
    <source>
        <dbReference type="SMART" id="SM00954"/>
    </source>
</evidence>
<dbReference type="Pfam" id="PF04607">
    <property type="entry name" value="RelA_SpoT"/>
    <property type="match status" value="1"/>
</dbReference>
<dbReference type="GO" id="GO:0015969">
    <property type="term" value="P:guanosine tetraphosphate metabolic process"/>
    <property type="evidence" value="ECO:0007669"/>
    <property type="project" value="InterPro"/>
</dbReference>
<dbReference type="RefSeq" id="WP_010803577.1">
    <property type="nucleotide sequence ID" value="NZ_KE159513.1"/>
</dbReference>
<organism evidence="2 3">
    <name type="scientific">Parabacteroides goldsteinii dnLKV18</name>
    <dbReference type="NCBI Taxonomy" id="1235789"/>
    <lineage>
        <taxon>Bacteria</taxon>
        <taxon>Pseudomonadati</taxon>
        <taxon>Bacteroidota</taxon>
        <taxon>Bacteroidia</taxon>
        <taxon>Bacteroidales</taxon>
        <taxon>Tannerellaceae</taxon>
        <taxon>Parabacteroides</taxon>
    </lineage>
</organism>
<dbReference type="Gene3D" id="3.30.460.10">
    <property type="entry name" value="Beta Polymerase, domain 2"/>
    <property type="match status" value="1"/>
</dbReference>
<proteinExistence type="predicted"/>
<dbReference type="EMBL" id="ASSQ01000009">
    <property type="protein sequence ID" value="EOS18570.1"/>
    <property type="molecule type" value="Genomic_DNA"/>
</dbReference>
<dbReference type="SUPFAM" id="SSF81301">
    <property type="entry name" value="Nucleotidyltransferase"/>
    <property type="match status" value="1"/>
</dbReference>
<dbReference type="PATRIC" id="fig|1235789.3.peg.1575"/>
<dbReference type="SMART" id="SM00954">
    <property type="entry name" value="RelA_SpoT"/>
    <property type="match status" value="1"/>
</dbReference>
<gene>
    <name evidence="2" type="ORF">C803_01567</name>
</gene>
<protein>
    <recommendedName>
        <fullName evidence="1">RelA/SpoT domain-containing protein</fullName>
    </recommendedName>
</protein>
<keyword evidence="3" id="KW-1185">Reference proteome</keyword>
<sequence length="224" mass="26476">MDNFFELKESYLNRKFEYEQFLASVLTFFQKNPKLNNSTFPIIHSLKTRMKDPSHLEDKIKRKEKEGIHITKDNLFHEITDFAGIRVLHIYQDQFLPIHQSIEENVAQGNWAFVEPPKAYSWDPESQKIYEDLNIIPEIKPTYYTSVHYVVKPNNQNKNPICCEIQVRTLFEEAWGEISHYINYPHPTKSKSCNEQLRVLAKLVSTGTRLADSIFHTYEDFEDT</sequence>
<dbReference type="HOGENOM" id="CLU_049162_1_1_10"/>
<comment type="caution">
    <text evidence="2">The sequence shown here is derived from an EMBL/GenBank/DDBJ whole genome shotgun (WGS) entry which is preliminary data.</text>
</comment>
<evidence type="ECO:0000313" key="2">
    <source>
        <dbReference type="EMBL" id="EOS18570.1"/>
    </source>
</evidence>
<feature type="domain" description="RelA/SpoT" evidence="1">
    <location>
        <begin position="48"/>
        <end position="190"/>
    </location>
</feature>